<keyword evidence="4" id="KW-0813">Transport</keyword>
<reference evidence="13" key="1">
    <citation type="submission" date="2018-05" db="EMBL/GenBank/DDBJ databases">
        <authorList>
            <person name="Lanie J.A."/>
            <person name="Ng W.-L."/>
            <person name="Kazmierczak K.M."/>
            <person name="Andrzejewski T.M."/>
            <person name="Davidsen T.M."/>
            <person name="Wayne K.J."/>
            <person name="Tettelin H."/>
            <person name="Glass J.I."/>
            <person name="Rusch D."/>
            <person name="Podicherti R."/>
            <person name="Tsui H.-C.T."/>
            <person name="Winkler M.E."/>
        </authorList>
    </citation>
    <scope>NUCLEOTIDE SEQUENCE</scope>
</reference>
<keyword evidence="6" id="KW-0653">Protein transport</keyword>
<evidence type="ECO:0000256" key="2">
    <source>
        <dbReference type="ARBA" id="ARBA00010527"/>
    </source>
</evidence>
<organism evidence="13">
    <name type="scientific">marine metagenome</name>
    <dbReference type="NCBI Taxonomy" id="408172"/>
    <lineage>
        <taxon>unclassified sequences</taxon>
        <taxon>metagenomes</taxon>
        <taxon>ecological metagenomes</taxon>
    </lineage>
</organism>
<feature type="domain" description="Membrane insertase YidC N-terminal" evidence="12">
    <location>
        <begin position="145"/>
        <end position="427"/>
    </location>
</feature>
<evidence type="ECO:0000256" key="5">
    <source>
        <dbReference type="ARBA" id="ARBA00022475"/>
    </source>
</evidence>
<dbReference type="Gene3D" id="2.70.98.90">
    <property type="match status" value="1"/>
</dbReference>
<keyword evidence="5" id="KW-1003">Cell membrane</keyword>
<keyword evidence="7" id="KW-0143">Chaperone</keyword>
<evidence type="ECO:0000256" key="3">
    <source>
        <dbReference type="ARBA" id="ARBA00015325"/>
    </source>
</evidence>
<evidence type="ECO:0000256" key="11">
    <source>
        <dbReference type="SAM" id="Phobius"/>
    </source>
</evidence>
<feature type="non-terminal residue" evidence="13">
    <location>
        <position position="430"/>
    </location>
</feature>
<feature type="transmembrane region" description="Helical" evidence="11">
    <location>
        <begin position="69"/>
        <end position="88"/>
    </location>
</feature>
<dbReference type="NCBIfam" id="TIGR03593">
    <property type="entry name" value="yidC_nterm"/>
    <property type="match status" value="1"/>
</dbReference>
<name>A0A381WEG0_9ZZZZ</name>
<evidence type="ECO:0000256" key="6">
    <source>
        <dbReference type="ARBA" id="ARBA00022927"/>
    </source>
</evidence>
<gene>
    <name evidence="13" type="ORF">METZ01_LOCUS103167</name>
</gene>
<dbReference type="GO" id="GO:0005886">
    <property type="term" value="C:plasma membrane"/>
    <property type="evidence" value="ECO:0007669"/>
    <property type="project" value="UniProtKB-SubCell"/>
</dbReference>
<dbReference type="InterPro" id="IPR038221">
    <property type="entry name" value="YidC_periplasmic_sf"/>
</dbReference>
<keyword evidence="11" id="KW-1133">Transmembrane helix</keyword>
<evidence type="ECO:0000313" key="13">
    <source>
        <dbReference type="EMBL" id="SVA50313.1"/>
    </source>
</evidence>
<keyword evidence="11" id="KW-0472">Membrane</keyword>
<comment type="subcellular location">
    <subcellularLocation>
        <location evidence="1">Cell membrane</location>
        <topology evidence="1">Multi-pass membrane protein</topology>
    </subcellularLocation>
</comment>
<evidence type="ECO:0000256" key="9">
    <source>
        <dbReference type="ARBA" id="ARBA00033342"/>
    </source>
</evidence>
<evidence type="ECO:0000259" key="12">
    <source>
        <dbReference type="Pfam" id="PF14849"/>
    </source>
</evidence>
<accession>A0A381WEG0</accession>
<proteinExistence type="inferred from homology"/>
<dbReference type="AlphaFoldDB" id="A0A381WEG0"/>
<dbReference type="Pfam" id="PF14849">
    <property type="entry name" value="YidC_periplas"/>
    <property type="match status" value="1"/>
</dbReference>
<comment type="similarity">
    <text evidence="2">Belongs to the OXA1/ALB3/YidC family. Type 1 subfamily.</text>
</comment>
<evidence type="ECO:0000256" key="10">
    <source>
        <dbReference type="SAM" id="MobiDB-lite"/>
    </source>
</evidence>
<evidence type="ECO:0000256" key="4">
    <source>
        <dbReference type="ARBA" id="ARBA00022448"/>
    </source>
</evidence>
<dbReference type="EMBL" id="UINC01011394">
    <property type="protein sequence ID" value="SVA50313.1"/>
    <property type="molecule type" value="Genomic_DNA"/>
</dbReference>
<dbReference type="InterPro" id="IPR028053">
    <property type="entry name" value="Membr_insert_YidC_N"/>
</dbReference>
<evidence type="ECO:0000256" key="7">
    <source>
        <dbReference type="ARBA" id="ARBA00023186"/>
    </source>
</evidence>
<feature type="region of interest" description="Disordered" evidence="10">
    <location>
        <begin position="96"/>
        <end position="132"/>
    </location>
</feature>
<dbReference type="GO" id="GO:0015031">
    <property type="term" value="P:protein transport"/>
    <property type="evidence" value="ECO:0007669"/>
    <property type="project" value="UniProtKB-KW"/>
</dbReference>
<evidence type="ECO:0000256" key="8">
    <source>
        <dbReference type="ARBA" id="ARBA00033245"/>
    </source>
</evidence>
<protein>
    <recommendedName>
        <fullName evidence="3">Membrane protein insertase YidC</fullName>
    </recommendedName>
    <alternativeName>
        <fullName evidence="9">Foldase YidC</fullName>
    </alternativeName>
    <alternativeName>
        <fullName evidence="8">Membrane integrase YidC</fullName>
    </alternativeName>
</protein>
<keyword evidence="11" id="KW-0812">Transmembrane</keyword>
<sequence length="430" mass="46284">MAAPAATILRVRRTRWKQLTGMVRGPVESLLRGACCAAILSGPPVMIRFQSLTKEVTVMPNDQGPNMEMRAFIAVVLSLGVMVGYQYLFAPEPPQPRSGGVIEAESPEPVNPPEIQVPEEASGDDEGTTSLESQAIVAGDRPRQVTLETERYRMLLDNRGGLITGLELIGFDADFGGPLELVVNEPGFAPVGLLSLMTPETPDAASAPNQALYRMTIDGFEPSSLVRAEKPVKVHWQWADPNGWSVDKQLTVNPDGHLSDLTLSVESPTGTPIFLMLGPGLEMHADNGRTGIYLMSGAVLFDGEEVEHLTDVDLETPDVRLTNLTWGGIQSRYFAALFVPEAPVSVYVASVPASESIVNQAATEEALEQKGAPGTRAMFGVELQSGMPVSTSLYIGPKDYSLLFAEGHGLERAVDYGVFRILARPVAVTL</sequence>
<evidence type="ECO:0000256" key="1">
    <source>
        <dbReference type="ARBA" id="ARBA00004651"/>
    </source>
</evidence>
<dbReference type="CDD" id="cd19961">
    <property type="entry name" value="EcYidC-like_peri"/>
    <property type="match status" value="1"/>
</dbReference>